<dbReference type="InterPro" id="IPR012997">
    <property type="entry name" value="RplA"/>
</dbReference>
<keyword evidence="7" id="KW-1185">Reference proteome</keyword>
<dbReference type="AlphaFoldDB" id="A0A0P1NXH0"/>
<name>A0A0P1NXH0_9BACT</name>
<evidence type="ECO:0000256" key="3">
    <source>
        <dbReference type="HAMAP-Rule" id="MF_02071"/>
    </source>
</evidence>
<evidence type="ECO:0000256" key="2">
    <source>
        <dbReference type="ARBA" id="ARBA00023316"/>
    </source>
</evidence>
<comment type="similarity">
    <text evidence="3 4">Belongs to the RlpA family.</text>
</comment>
<evidence type="ECO:0000313" key="7">
    <source>
        <dbReference type="Proteomes" id="UP000199197"/>
    </source>
</evidence>
<dbReference type="EMBL" id="CZVW01000018">
    <property type="protein sequence ID" value="CUT03830.1"/>
    <property type="molecule type" value="Genomic_DNA"/>
</dbReference>
<keyword evidence="6" id="KW-0449">Lipoprotein</keyword>
<dbReference type="PANTHER" id="PTHR34183:SF1">
    <property type="entry name" value="ENDOLYTIC PEPTIDOGLYCAN TRANSGLYCOSYLASE RLPA"/>
    <property type="match status" value="1"/>
</dbReference>
<accession>A0A0P1NXH0</accession>
<evidence type="ECO:0000313" key="6">
    <source>
        <dbReference type="EMBL" id="CUT03830.1"/>
    </source>
</evidence>
<dbReference type="EC" id="4.2.2.-" evidence="3"/>
<feature type="signal peptide" evidence="3">
    <location>
        <begin position="1"/>
        <end position="21"/>
    </location>
</feature>
<evidence type="ECO:0000256" key="4">
    <source>
        <dbReference type="RuleBase" id="RU003495"/>
    </source>
</evidence>
<feature type="chain" id="PRO_5009984575" description="Probable endolytic peptidoglycan transglycosylase RlpA" evidence="3">
    <location>
        <begin position="22"/>
        <end position="140"/>
    </location>
</feature>
<dbReference type="PANTHER" id="PTHR34183">
    <property type="entry name" value="ENDOLYTIC PEPTIDOGLYCAN TRANSGLYCOSYLASE RLPA"/>
    <property type="match status" value="1"/>
</dbReference>
<dbReference type="GO" id="GO:0000270">
    <property type="term" value="P:peptidoglycan metabolic process"/>
    <property type="evidence" value="ECO:0007669"/>
    <property type="project" value="UniProtKB-UniRule"/>
</dbReference>
<sequence precursor="true">MRSLKFAFLVVVFLFESCASAIRYSTQDTSFKNSEKVQIGVASYYGEEFHGRVTTSGEPYNMNDLTAAHPTLPIGTLVKVTNLANNKSVIVRINDRGPFKKNRIIDVSYEAAKQLGFLNDGTALVKIEVIKLPQDSLESK</sequence>
<dbReference type="NCBIfam" id="TIGR00413">
    <property type="entry name" value="rlpA"/>
    <property type="match status" value="1"/>
</dbReference>
<dbReference type="SUPFAM" id="SSF50685">
    <property type="entry name" value="Barwin-like endoglucanases"/>
    <property type="match status" value="1"/>
</dbReference>
<keyword evidence="3" id="KW-0732">Signal</keyword>
<keyword evidence="2 3" id="KW-0961">Cell wall biogenesis/degradation</keyword>
<dbReference type="GO" id="GO:0071555">
    <property type="term" value="P:cell wall organization"/>
    <property type="evidence" value="ECO:0007669"/>
    <property type="project" value="UniProtKB-KW"/>
</dbReference>
<proteinExistence type="inferred from homology"/>
<dbReference type="Gene3D" id="2.40.40.10">
    <property type="entry name" value="RlpA-like domain"/>
    <property type="match status" value="1"/>
</dbReference>
<dbReference type="Pfam" id="PF03330">
    <property type="entry name" value="DPBB_1"/>
    <property type="match status" value="1"/>
</dbReference>
<dbReference type="OrthoDB" id="9779128at2"/>
<dbReference type="CDD" id="cd22268">
    <property type="entry name" value="DPBB_RlpA-like"/>
    <property type="match status" value="1"/>
</dbReference>
<dbReference type="RefSeq" id="WP_092350577.1">
    <property type="nucleotide sequence ID" value="NZ_CZVW01000018.1"/>
</dbReference>
<dbReference type="GO" id="GO:0008932">
    <property type="term" value="F:lytic endotransglycosylase activity"/>
    <property type="evidence" value="ECO:0007669"/>
    <property type="project" value="UniProtKB-UniRule"/>
</dbReference>
<evidence type="ECO:0000256" key="1">
    <source>
        <dbReference type="ARBA" id="ARBA00023239"/>
    </source>
</evidence>
<feature type="domain" description="RlpA-like protein double-psi beta-barrel" evidence="5">
    <location>
        <begin position="39"/>
        <end position="126"/>
    </location>
</feature>
<reference evidence="7" key="1">
    <citation type="submission" date="2015-11" db="EMBL/GenBank/DDBJ databases">
        <authorList>
            <person name="Varghese N."/>
        </authorList>
    </citation>
    <scope>NUCLEOTIDE SEQUENCE [LARGE SCALE GENOMIC DNA]</scope>
    <source>
        <strain evidence="7">JGI-23</strain>
    </source>
</reference>
<keyword evidence="1 3" id="KW-0456">Lyase</keyword>
<evidence type="ECO:0000259" key="5">
    <source>
        <dbReference type="Pfam" id="PF03330"/>
    </source>
</evidence>
<organism evidence="6 7">
    <name type="scientific">Candidatus Chryseopegocella kryptomonas</name>
    <dbReference type="NCBI Taxonomy" id="1633643"/>
    <lineage>
        <taxon>Bacteria</taxon>
        <taxon>Pseudomonadati</taxon>
        <taxon>Candidatus Kryptoniota</taxon>
        <taxon>Candidatus Chryseopegocella</taxon>
    </lineage>
</organism>
<dbReference type="InterPro" id="IPR036908">
    <property type="entry name" value="RlpA-like_sf"/>
</dbReference>
<gene>
    <name evidence="3" type="primary">rlpA</name>
    <name evidence="6" type="ORF">JGI23_01564</name>
</gene>
<dbReference type="HAMAP" id="MF_02071">
    <property type="entry name" value="RlpA"/>
    <property type="match status" value="1"/>
</dbReference>
<dbReference type="Proteomes" id="UP000199197">
    <property type="component" value="Unassembled WGS sequence"/>
</dbReference>
<dbReference type="InterPro" id="IPR009009">
    <property type="entry name" value="RlpA-like_DPBB"/>
</dbReference>
<comment type="function">
    <text evidence="3">Lytic transglycosylase with a strong preference for naked glycan strands that lack stem peptides.</text>
</comment>
<protein>
    <recommendedName>
        <fullName evidence="3">Probable endolytic peptidoglycan transglycosylase RlpA</fullName>
        <ecNumber evidence="3">4.2.2.-</ecNumber>
    </recommendedName>
</protein>
<dbReference type="InterPro" id="IPR034718">
    <property type="entry name" value="RlpA"/>
</dbReference>